<dbReference type="GO" id="GO:0000398">
    <property type="term" value="P:mRNA splicing, via spliceosome"/>
    <property type="evidence" value="ECO:0007669"/>
    <property type="project" value="TreeGrafter"/>
</dbReference>
<reference evidence="5" key="1">
    <citation type="submission" date="2019-10" db="EMBL/GenBank/DDBJ databases">
        <authorList>
            <consortium name="DOE Joint Genome Institute"/>
            <person name="Kuo A."/>
            <person name="Miyauchi S."/>
            <person name="Kiss E."/>
            <person name="Drula E."/>
            <person name="Kohler A."/>
            <person name="Sanchez-Garcia M."/>
            <person name="Andreopoulos B."/>
            <person name="Barry K.W."/>
            <person name="Bonito G."/>
            <person name="Buee M."/>
            <person name="Carver A."/>
            <person name="Chen C."/>
            <person name="Cichocki N."/>
            <person name="Clum A."/>
            <person name="Culley D."/>
            <person name="Crous P.W."/>
            <person name="Fauchery L."/>
            <person name="Girlanda M."/>
            <person name="Hayes R."/>
            <person name="Keri Z."/>
            <person name="LaButti K."/>
            <person name="Lipzen A."/>
            <person name="Lombard V."/>
            <person name="Magnuson J."/>
            <person name="Maillard F."/>
            <person name="Morin E."/>
            <person name="Murat C."/>
            <person name="Nolan M."/>
            <person name="Ohm R."/>
            <person name="Pangilinan J."/>
            <person name="Pereira M."/>
            <person name="Perotto S."/>
            <person name="Peter M."/>
            <person name="Riley R."/>
            <person name="Sitrit Y."/>
            <person name="Stielow B."/>
            <person name="Szollosi G."/>
            <person name="Zifcakova L."/>
            <person name="Stursova M."/>
            <person name="Spatafora J.W."/>
            <person name="Tedersoo L."/>
            <person name="Vaario L.-M."/>
            <person name="Yamada A."/>
            <person name="Yan M."/>
            <person name="Wang P."/>
            <person name="Xu J."/>
            <person name="Bruns T."/>
            <person name="Baldrian P."/>
            <person name="Vilgalys R."/>
            <person name="Henrissat B."/>
            <person name="Grigoriev I.V."/>
            <person name="Hibbett D."/>
            <person name="Nagy L.G."/>
            <person name="Martin F.M."/>
        </authorList>
    </citation>
    <scope>NUCLEOTIDE SEQUENCE</scope>
    <source>
        <strain evidence="5">Prilba</strain>
    </source>
</reference>
<feature type="compositionally biased region" description="Low complexity" evidence="2">
    <location>
        <begin position="385"/>
        <end position="400"/>
    </location>
</feature>
<dbReference type="Gene3D" id="3.10.590.10">
    <property type="entry name" value="ph1033 like domains"/>
    <property type="match status" value="2"/>
</dbReference>
<evidence type="ECO:0000313" key="5">
    <source>
        <dbReference type="EMBL" id="KAF8467550.1"/>
    </source>
</evidence>
<feature type="region of interest" description="Disordered" evidence="2">
    <location>
        <begin position="598"/>
        <end position="625"/>
    </location>
</feature>
<gene>
    <name evidence="5" type="ORF">DFH94DRAFT_638823</name>
</gene>
<evidence type="ECO:0000313" key="6">
    <source>
        <dbReference type="Proteomes" id="UP000759537"/>
    </source>
</evidence>
<feature type="compositionally biased region" description="Basic residues" evidence="2">
    <location>
        <begin position="720"/>
        <end position="730"/>
    </location>
</feature>
<keyword evidence="1" id="KW-0694">RNA-binding</keyword>
<dbReference type="InterPro" id="IPR000504">
    <property type="entry name" value="RRM_dom"/>
</dbReference>
<dbReference type="InterPro" id="IPR012677">
    <property type="entry name" value="Nucleotide-bd_a/b_plait_sf"/>
</dbReference>
<dbReference type="SMART" id="SM00360">
    <property type="entry name" value="RRM"/>
    <property type="match status" value="1"/>
</dbReference>
<feature type="compositionally biased region" description="Polar residues" evidence="2">
    <location>
        <begin position="106"/>
        <end position="119"/>
    </location>
</feature>
<sequence length="730" mass="81325">MLRPHTQVYSYQGASTDPIPSPHQTYGATAAPTLPIYPPHRDSPSHSLAPGQASTGSTGEVQHHIFYPSPGTYSPRYTTRPPFVYPPTSFVPAPSTYGSHYPPPHHNQSYGSPPEQENQGVWWYHPPSTTAAVRPFEGPGSQLQFNFSPVSHNEYEQSQTRAATPHYPSQTLFRSRFRSPSDPRTETTPSSPTASISSPQTRTTPLTECRSDWPQERRSYHPKLPAHRSEWVMWVGNVPSDVTPDELRALFNRPPESSSRSRQSPDLQQVYGGVSSVFLITRSNCAFVNFESEAQLEAAIARFHGKPFRPDNPPCPRLVCRVRKRTDDLMAGVGAQRGNSMHAKWIKEQRKSAKLEGADSRGLVKANGGLSSPLSTSDDDGLGGSSTPCSSRSSSPASTDSGILSRYFPRRYFILKSLTQHNLDLSVQTNVWATQQHNEEVLDQAYRTSEDVFLIFSVNKSGEFYGYARMAGPILRREDRVPRESRPTSPISLPGLSAVSDVEGNVPISPPARIDEEYQDPHYVFPPEEHRVVEQSPGAISQPQEEASYARVQVSSAPAELHDPHHRLTHPTQNTGRRAFKSLSFELDADAPYRATRDAPRQSFHQAAHPTIPSPSGESEVTQDHAQDEALQTVVEELTKDPKEGFAEVLGRPFSVDWIRTEHLSFFRTKHLRNPWNHGRDVKISRDGTELEPNVGRQLLEEWDKRLPSPADVPAASSHIARRRGCSKST</sequence>
<accession>A0A9P5JVZ4</accession>
<proteinExistence type="predicted"/>
<dbReference type="InterPro" id="IPR035979">
    <property type="entry name" value="RBD_domain_sf"/>
</dbReference>
<dbReference type="GO" id="GO:0005654">
    <property type="term" value="C:nucleoplasm"/>
    <property type="evidence" value="ECO:0007669"/>
    <property type="project" value="TreeGrafter"/>
</dbReference>
<comment type="caution">
    <text evidence="5">The sequence shown here is derived from an EMBL/GenBank/DDBJ whole genome shotgun (WGS) entry which is preliminary data.</text>
</comment>
<evidence type="ECO:0000259" key="4">
    <source>
        <dbReference type="PROSITE" id="PS50882"/>
    </source>
</evidence>
<organism evidence="5 6">
    <name type="scientific">Russula ochroleuca</name>
    <dbReference type="NCBI Taxonomy" id="152965"/>
    <lineage>
        <taxon>Eukaryota</taxon>
        <taxon>Fungi</taxon>
        <taxon>Dikarya</taxon>
        <taxon>Basidiomycota</taxon>
        <taxon>Agaricomycotina</taxon>
        <taxon>Agaricomycetes</taxon>
        <taxon>Russulales</taxon>
        <taxon>Russulaceae</taxon>
        <taxon>Russula</taxon>
    </lineage>
</organism>
<dbReference type="Gene3D" id="3.30.70.330">
    <property type="match status" value="1"/>
</dbReference>
<dbReference type="GO" id="GO:1990247">
    <property type="term" value="F:N6-methyladenosine-containing RNA reader activity"/>
    <property type="evidence" value="ECO:0007669"/>
    <property type="project" value="TreeGrafter"/>
</dbReference>
<feature type="domain" description="YTH" evidence="4">
    <location>
        <begin position="568"/>
        <end position="703"/>
    </location>
</feature>
<dbReference type="InterPro" id="IPR057720">
    <property type="entry name" value="RRM_YTH1"/>
</dbReference>
<evidence type="ECO:0000256" key="2">
    <source>
        <dbReference type="SAM" id="MobiDB-lite"/>
    </source>
</evidence>
<feature type="region of interest" description="Disordered" evidence="2">
    <location>
        <begin position="1"/>
        <end position="67"/>
    </location>
</feature>
<keyword evidence="6" id="KW-1185">Reference proteome</keyword>
<dbReference type="InterPro" id="IPR045168">
    <property type="entry name" value="YTH_prot"/>
</dbReference>
<feature type="compositionally biased region" description="Low complexity" evidence="2">
    <location>
        <begin position="186"/>
        <end position="201"/>
    </location>
</feature>
<dbReference type="PROSITE" id="PS50102">
    <property type="entry name" value="RRM"/>
    <property type="match status" value="1"/>
</dbReference>
<dbReference type="SUPFAM" id="SSF54928">
    <property type="entry name" value="RNA-binding domain, RBD"/>
    <property type="match status" value="1"/>
</dbReference>
<evidence type="ECO:0000259" key="3">
    <source>
        <dbReference type="PROSITE" id="PS50102"/>
    </source>
</evidence>
<evidence type="ECO:0000256" key="1">
    <source>
        <dbReference type="PROSITE-ProRule" id="PRU00176"/>
    </source>
</evidence>
<dbReference type="Proteomes" id="UP000759537">
    <property type="component" value="Unassembled WGS sequence"/>
</dbReference>
<feature type="compositionally biased region" description="Polar residues" evidence="2">
    <location>
        <begin position="141"/>
        <end position="172"/>
    </location>
</feature>
<feature type="domain" description="RRM" evidence="3">
    <location>
        <begin position="231"/>
        <end position="312"/>
    </location>
</feature>
<dbReference type="EMBL" id="WHVB01000035">
    <property type="protein sequence ID" value="KAF8467550.1"/>
    <property type="molecule type" value="Genomic_DNA"/>
</dbReference>
<dbReference type="Pfam" id="PF04146">
    <property type="entry name" value="YTH"/>
    <property type="match status" value="1"/>
</dbReference>
<dbReference type="PROSITE" id="PS50882">
    <property type="entry name" value="YTH"/>
    <property type="match status" value="2"/>
</dbReference>
<dbReference type="GO" id="GO:0003729">
    <property type="term" value="F:mRNA binding"/>
    <property type="evidence" value="ECO:0007669"/>
    <property type="project" value="TreeGrafter"/>
</dbReference>
<name>A0A9P5JVZ4_9AGAM</name>
<dbReference type="CDD" id="cd21134">
    <property type="entry name" value="YTH"/>
    <property type="match status" value="1"/>
</dbReference>
<protein>
    <submittedName>
        <fullName evidence="5">YT521-B-like domain-containing protein</fullName>
    </submittedName>
</protein>
<dbReference type="OrthoDB" id="6103986at2759"/>
<dbReference type="Pfam" id="PF25701">
    <property type="entry name" value="RRM_YTH1"/>
    <property type="match status" value="1"/>
</dbReference>
<dbReference type="PANTHER" id="PTHR12357">
    <property type="entry name" value="YTH YT521-B HOMOLOGY DOMAIN-CONTAINING"/>
    <property type="match status" value="1"/>
</dbReference>
<feature type="domain" description="YTH" evidence="4">
    <location>
        <begin position="410"/>
        <end position="549"/>
    </location>
</feature>
<dbReference type="AlphaFoldDB" id="A0A9P5JVZ4"/>
<dbReference type="GO" id="GO:0000381">
    <property type="term" value="P:regulation of alternative mRNA splicing, via spliceosome"/>
    <property type="evidence" value="ECO:0007669"/>
    <property type="project" value="TreeGrafter"/>
</dbReference>
<dbReference type="InterPro" id="IPR007275">
    <property type="entry name" value="YTH_domain"/>
</dbReference>
<feature type="region of interest" description="Disordered" evidence="2">
    <location>
        <begin position="366"/>
        <end position="400"/>
    </location>
</feature>
<feature type="region of interest" description="Disordered" evidence="2">
    <location>
        <begin position="706"/>
        <end position="730"/>
    </location>
</feature>
<reference evidence="5" key="2">
    <citation type="journal article" date="2020" name="Nat. Commun.">
        <title>Large-scale genome sequencing of mycorrhizal fungi provides insights into the early evolution of symbiotic traits.</title>
        <authorList>
            <person name="Miyauchi S."/>
            <person name="Kiss E."/>
            <person name="Kuo A."/>
            <person name="Drula E."/>
            <person name="Kohler A."/>
            <person name="Sanchez-Garcia M."/>
            <person name="Morin E."/>
            <person name="Andreopoulos B."/>
            <person name="Barry K.W."/>
            <person name="Bonito G."/>
            <person name="Buee M."/>
            <person name="Carver A."/>
            <person name="Chen C."/>
            <person name="Cichocki N."/>
            <person name="Clum A."/>
            <person name="Culley D."/>
            <person name="Crous P.W."/>
            <person name="Fauchery L."/>
            <person name="Girlanda M."/>
            <person name="Hayes R.D."/>
            <person name="Keri Z."/>
            <person name="LaButti K."/>
            <person name="Lipzen A."/>
            <person name="Lombard V."/>
            <person name="Magnuson J."/>
            <person name="Maillard F."/>
            <person name="Murat C."/>
            <person name="Nolan M."/>
            <person name="Ohm R.A."/>
            <person name="Pangilinan J."/>
            <person name="Pereira M.F."/>
            <person name="Perotto S."/>
            <person name="Peter M."/>
            <person name="Pfister S."/>
            <person name="Riley R."/>
            <person name="Sitrit Y."/>
            <person name="Stielow J.B."/>
            <person name="Szollosi G."/>
            <person name="Zifcakova L."/>
            <person name="Stursova M."/>
            <person name="Spatafora J.W."/>
            <person name="Tedersoo L."/>
            <person name="Vaario L.M."/>
            <person name="Yamada A."/>
            <person name="Yan M."/>
            <person name="Wang P."/>
            <person name="Xu J."/>
            <person name="Bruns T."/>
            <person name="Baldrian P."/>
            <person name="Vilgalys R."/>
            <person name="Dunand C."/>
            <person name="Henrissat B."/>
            <person name="Grigoriev I.V."/>
            <person name="Hibbett D."/>
            <person name="Nagy L.G."/>
            <person name="Martin F.M."/>
        </authorList>
    </citation>
    <scope>NUCLEOTIDE SEQUENCE</scope>
    <source>
        <strain evidence="5">Prilba</strain>
    </source>
</reference>
<feature type="region of interest" description="Disordered" evidence="2">
    <location>
        <begin position="134"/>
        <end position="218"/>
    </location>
</feature>
<dbReference type="PANTHER" id="PTHR12357:SF3">
    <property type="entry name" value="YTH DOMAIN-CONTAINING PROTEIN 1"/>
    <property type="match status" value="1"/>
</dbReference>
<dbReference type="CDD" id="cd00590">
    <property type="entry name" value="RRM_SF"/>
    <property type="match status" value="1"/>
</dbReference>
<feature type="region of interest" description="Disordered" evidence="2">
    <location>
        <begin position="96"/>
        <end position="121"/>
    </location>
</feature>
<feature type="compositionally biased region" description="Basic and acidic residues" evidence="2">
    <location>
        <begin position="209"/>
        <end position="218"/>
    </location>
</feature>